<dbReference type="Proteomes" id="UP000821866">
    <property type="component" value="Unassembled WGS sequence"/>
</dbReference>
<dbReference type="Gene3D" id="3.60.10.10">
    <property type="entry name" value="Endonuclease/exonuclease/phosphatase"/>
    <property type="match status" value="1"/>
</dbReference>
<dbReference type="EMBL" id="JABSTU010000007">
    <property type="protein sequence ID" value="KAH8025066.1"/>
    <property type="molecule type" value="Genomic_DNA"/>
</dbReference>
<dbReference type="InterPro" id="IPR005135">
    <property type="entry name" value="Endo/exonuclease/phosphatase"/>
</dbReference>
<protein>
    <recommendedName>
        <fullName evidence="1">Endonuclease/exonuclease/phosphatase domain-containing protein</fullName>
    </recommendedName>
</protein>
<name>A0A9J6DT83_RHIMP</name>
<reference evidence="2" key="1">
    <citation type="journal article" date="2020" name="Cell">
        <title>Large-Scale Comparative Analyses of Tick Genomes Elucidate Their Genetic Diversity and Vector Capacities.</title>
        <authorList>
            <consortium name="Tick Genome and Microbiome Consortium (TIGMIC)"/>
            <person name="Jia N."/>
            <person name="Wang J."/>
            <person name="Shi W."/>
            <person name="Du L."/>
            <person name="Sun Y."/>
            <person name="Zhan W."/>
            <person name="Jiang J.F."/>
            <person name="Wang Q."/>
            <person name="Zhang B."/>
            <person name="Ji P."/>
            <person name="Bell-Sakyi L."/>
            <person name="Cui X.M."/>
            <person name="Yuan T.T."/>
            <person name="Jiang B.G."/>
            <person name="Yang W.F."/>
            <person name="Lam T.T."/>
            <person name="Chang Q.C."/>
            <person name="Ding S.J."/>
            <person name="Wang X.J."/>
            <person name="Zhu J.G."/>
            <person name="Ruan X.D."/>
            <person name="Zhao L."/>
            <person name="Wei J.T."/>
            <person name="Ye R.Z."/>
            <person name="Que T.C."/>
            <person name="Du C.H."/>
            <person name="Zhou Y.H."/>
            <person name="Cheng J.X."/>
            <person name="Dai P.F."/>
            <person name="Guo W.B."/>
            <person name="Han X.H."/>
            <person name="Huang E.J."/>
            <person name="Li L.F."/>
            <person name="Wei W."/>
            <person name="Gao Y.C."/>
            <person name="Liu J.Z."/>
            <person name="Shao H.Z."/>
            <person name="Wang X."/>
            <person name="Wang C.C."/>
            <person name="Yang T.C."/>
            <person name="Huo Q.B."/>
            <person name="Li W."/>
            <person name="Chen H.Y."/>
            <person name="Chen S.E."/>
            <person name="Zhou L.G."/>
            <person name="Ni X.B."/>
            <person name="Tian J.H."/>
            <person name="Sheng Y."/>
            <person name="Liu T."/>
            <person name="Pan Y.S."/>
            <person name="Xia L.Y."/>
            <person name="Li J."/>
            <person name="Zhao F."/>
            <person name="Cao W.C."/>
        </authorList>
    </citation>
    <scope>NUCLEOTIDE SEQUENCE</scope>
    <source>
        <strain evidence="2">Rmic-2018</strain>
    </source>
</reference>
<dbReference type="GO" id="GO:0003824">
    <property type="term" value="F:catalytic activity"/>
    <property type="evidence" value="ECO:0007669"/>
    <property type="project" value="InterPro"/>
</dbReference>
<evidence type="ECO:0000259" key="1">
    <source>
        <dbReference type="Pfam" id="PF14529"/>
    </source>
</evidence>
<dbReference type="AlphaFoldDB" id="A0A9J6DT83"/>
<evidence type="ECO:0000313" key="3">
    <source>
        <dbReference type="Proteomes" id="UP000821866"/>
    </source>
</evidence>
<accession>A0A9J6DT83</accession>
<gene>
    <name evidence="2" type="ORF">HPB51_002962</name>
</gene>
<comment type="caution">
    <text evidence="2">The sequence shown here is derived from an EMBL/GenBank/DDBJ whole genome shotgun (WGS) entry which is preliminary data.</text>
</comment>
<dbReference type="InterPro" id="IPR036691">
    <property type="entry name" value="Endo/exonu/phosph_ase_sf"/>
</dbReference>
<sequence>MEPNFSGTQGNQASPDFKRARGIATLARKDISFVQKTTPTYNQGLETQLAGIIPGRASKANIFFLNVYSPPKERFQNFNSLFLVATKQAKIKPLMIAEDFNAYNKSWIYSKNDAKGTKLSGCADTLGLKLVTDPQIPTHKGYSVQRDTTPDLAFLLNAEGSWDNLQKDLGSNHVIPEINVHIA</sequence>
<keyword evidence="3" id="KW-1185">Reference proteome</keyword>
<dbReference type="SUPFAM" id="SSF56219">
    <property type="entry name" value="DNase I-like"/>
    <property type="match status" value="1"/>
</dbReference>
<organism evidence="2 3">
    <name type="scientific">Rhipicephalus microplus</name>
    <name type="common">Cattle tick</name>
    <name type="synonym">Boophilus microplus</name>
    <dbReference type="NCBI Taxonomy" id="6941"/>
    <lineage>
        <taxon>Eukaryota</taxon>
        <taxon>Metazoa</taxon>
        <taxon>Ecdysozoa</taxon>
        <taxon>Arthropoda</taxon>
        <taxon>Chelicerata</taxon>
        <taxon>Arachnida</taxon>
        <taxon>Acari</taxon>
        <taxon>Parasitiformes</taxon>
        <taxon>Ixodida</taxon>
        <taxon>Ixodoidea</taxon>
        <taxon>Ixodidae</taxon>
        <taxon>Rhipicephalinae</taxon>
        <taxon>Rhipicephalus</taxon>
        <taxon>Boophilus</taxon>
    </lineage>
</organism>
<dbReference type="Pfam" id="PF14529">
    <property type="entry name" value="Exo_endo_phos_2"/>
    <property type="match status" value="1"/>
</dbReference>
<proteinExistence type="predicted"/>
<evidence type="ECO:0000313" key="2">
    <source>
        <dbReference type="EMBL" id="KAH8025066.1"/>
    </source>
</evidence>
<reference evidence="2" key="2">
    <citation type="submission" date="2021-09" db="EMBL/GenBank/DDBJ databases">
        <authorList>
            <person name="Jia N."/>
            <person name="Wang J."/>
            <person name="Shi W."/>
            <person name="Du L."/>
            <person name="Sun Y."/>
            <person name="Zhan W."/>
            <person name="Jiang J."/>
            <person name="Wang Q."/>
            <person name="Zhang B."/>
            <person name="Ji P."/>
            <person name="Sakyi L.B."/>
            <person name="Cui X."/>
            <person name="Yuan T."/>
            <person name="Jiang B."/>
            <person name="Yang W."/>
            <person name="Lam T.T.-Y."/>
            <person name="Chang Q."/>
            <person name="Ding S."/>
            <person name="Wang X."/>
            <person name="Zhu J."/>
            <person name="Ruan X."/>
            <person name="Zhao L."/>
            <person name="Wei J."/>
            <person name="Que T."/>
            <person name="Du C."/>
            <person name="Cheng J."/>
            <person name="Dai P."/>
            <person name="Han X."/>
            <person name="Huang E."/>
            <person name="Gao Y."/>
            <person name="Liu J."/>
            <person name="Shao H."/>
            <person name="Ye R."/>
            <person name="Li L."/>
            <person name="Wei W."/>
            <person name="Wang X."/>
            <person name="Wang C."/>
            <person name="Huo Q."/>
            <person name="Li W."/>
            <person name="Guo W."/>
            <person name="Chen H."/>
            <person name="Chen S."/>
            <person name="Zhou L."/>
            <person name="Zhou L."/>
            <person name="Ni X."/>
            <person name="Tian J."/>
            <person name="Zhou Y."/>
            <person name="Sheng Y."/>
            <person name="Liu T."/>
            <person name="Pan Y."/>
            <person name="Xia L."/>
            <person name="Li J."/>
            <person name="Zhao F."/>
            <person name="Cao W."/>
        </authorList>
    </citation>
    <scope>NUCLEOTIDE SEQUENCE</scope>
    <source>
        <strain evidence="2">Rmic-2018</strain>
        <tissue evidence="2">Larvae</tissue>
    </source>
</reference>
<feature type="domain" description="Endonuclease/exonuclease/phosphatase" evidence="1">
    <location>
        <begin position="62"/>
        <end position="174"/>
    </location>
</feature>